<feature type="region of interest" description="Disordered" evidence="1">
    <location>
        <begin position="1"/>
        <end position="41"/>
    </location>
</feature>
<accession>A0A931CP09</accession>
<keyword evidence="3" id="KW-1185">Reference proteome</keyword>
<dbReference type="AlphaFoldDB" id="A0A931CP09"/>
<evidence type="ECO:0000313" key="3">
    <source>
        <dbReference type="Proteomes" id="UP000598146"/>
    </source>
</evidence>
<dbReference type="EMBL" id="JADQTO010000038">
    <property type="protein sequence ID" value="MBG0568420.1"/>
    <property type="molecule type" value="Genomic_DNA"/>
</dbReference>
<organism evidence="2 3">
    <name type="scientific">Actinoplanes aureus</name>
    <dbReference type="NCBI Taxonomy" id="2792083"/>
    <lineage>
        <taxon>Bacteria</taxon>
        <taxon>Bacillati</taxon>
        <taxon>Actinomycetota</taxon>
        <taxon>Actinomycetes</taxon>
        <taxon>Micromonosporales</taxon>
        <taxon>Micromonosporaceae</taxon>
        <taxon>Actinoplanes</taxon>
    </lineage>
</organism>
<protein>
    <recommendedName>
        <fullName evidence="4">Transposase</fullName>
    </recommendedName>
</protein>
<gene>
    <name evidence="2" type="ORF">I4J89_44050</name>
</gene>
<feature type="compositionally biased region" description="Polar residues" evidence="1">
    <location>
        <begin position="69"/>
        <end position="86"/>
    </location>
</feature>
<sequence length="153" mass="16222">MNAANRIDWRRAIDGRVSHRREGVQGTGPSPVNRGKPGSKHHLICDGIGTPSTCDCSQPITGRPGRSVVGSTCSSRTRDTTATPSGGLSERGTKPIILKCKTSGVKGPGDKLRYVVEQTFALLHQFRRTAGSPPVTGTVEAGHTFSTSAVPWM</sequence>
<name>A0A931CP09_9ACTN</name>
<feature type="region of interest" description="Disordered" evidence="1">
    <location>
        <begin position="59"/>
        <end position="92"/>
    </location>
</feature>
<dbReference type="Proteomes" id="UP000598146">
    <property type="component" value="Unassembled WGS sequence"/>
</dbReference>
<evidence type="ECO:0000313" key="2">
    <source>
        <dbReference type="EMBL" id="MBG0568420.1"/>
    </source>
</evidence>
<comment type="caution">
    <text evidence="2">The sequence shown here is derived from an EMBL/GenBank/DDBJ whole genome shotgun (WGS) entry which is preliminary data.</text>
</comment>
<evidence type="ECO:0008006" key="4">
    <source>
        <dbReference type="Google" id="ProtNLM"/>
    </source>
</evidence>
<feature type="compositionally biased region" description="Basic and acidic residues" evidence="1">
    <location>
        <begin position="7"/>
        <end position="23"/>
    </location>
</feature>
<evidence type="ECO:0000256" key="1">
    <source>
        <dbReference type="SAM" id="MobiDB-lite"/>
    </source>
</evidence>
<reference evidence="2" key="1">
    <citation type="submission" date="2020-11" db="EMBL/GenBank/DDBJ databases">
        <title>Isolation and identification of active actinomycetes.</title>
        <authorList>
            <person name="Sun X."/>
        </authorList>
    </citation>
    <scope>NUCLEOTIDE SEQUENCE</scope>
    <source>
        <strain evidence="2">NEAU-A11</strain>
    </source>
</reference>
<proteinExistence type="predicted"/>